<feature type="domain" description="MI" evidence="4">
    <location>
        <begin position="334"/>
        <end position="472"/>
    </location>
</feature>
<dbReference type="SMART" id="SM00543">
    <property type="entry name" value="MIF4G"/>
    <property type="match status" value="1"/>
</dbReference>
<comment type="similarity">
    <text evidence="2">Belongs to the CWC22 family.</text>
</comment>
<evidence type="ECO:0000256" key="3">
    <source>
        <dbReference type="ARBA" id="ARBA00023242"/>
    </source>
</evidence>
<evidence type="ECO:0000313" key="5">
    <source>
        <dbReference type="EMBL" id="RKP07970.1"/>
    </source>
</evidence>
<dbReference type="AlphaFoldDB" id="A0A4P9XRL8"/>
<dbReference type="OrthoDB" id="361797at2759"/>
<evidence type="ECO:0000256" key="2">
    <source>
        <dbReference type="ARBA" id="ARBA00006856"/>
    </source>
</evidence>
<protein>
    <submittedName>
        <fullName evidence="5">Armadillo-type protein</fullName>
    </submittedName>
</protein>
<evidence type="ECO:0000256" key="1">
    <source>
        <dbReference type="ARBA" id="ARBA00004604"/>
    </source>
</evidence>
<dbReference type="Gene3D" id="1.25.40.180">
    <property type="match status" value="1"/>
</dbReference>
<name>A0A4P9XRL8_9FUNG</name>
<accession>A0A4P9XRL8</accession>
<proteinExistence type="inferred from homology"/>
<reference evidence="6" key="1">
    <citation type="journal article" date="2018" name="Nat. Microbiol.">
        <title>Leveraging single-cell genomics to expand the fungal tree of life.</title>
        <authorList>
            <person name="Ahrendt S.R."/>
            <person name="Quandt C.A."/>
            <person name="Ciobanu D."/>
            <person name="Clum A."/>
            <person name="Salamov A."/>
            <person name="Andreopoulos B."/>
            <person name="Cheng J.F."/>
            <person name="Woyke T."/>
            <person name="Pelin A."/>
            <person name="Henrissat B."/>
            <person name="Reynolds N.K."/>
            <person name="Benny G.L."/>
            <person name="Smith M.E."/>
            <person name="James T.Y."/>
            <person name="Grigoriev I.V."/>
        </authorList>
    </citation>
    <scope>NUCLEOTIDE SEQUENCE [LARGE SCALE GENOMIC DNA]</scope>
    <source>
        <strain evidence="6">RSA 1356</strain>
    </source>
</reference>
<dbReference type="GO" id="GO:0005730">
    <property type="term" value="C:nucleolus"/>
    <property type="evidence" value="ECO:0007669"/>
    <property type="project" value="UniProtKB-SubCell"/>
</dbReference>
<comment type="subcellular location">
    <subcellularLocation>
        <location evidence="1">Nucleus</location>
        <location evidence="1">Nucleolus</location>
    </subcellularLocation>
</comment>
<dbReference type="EMBL" id="KZ992653">
    <property type="protein sequence ID" value="RKP07970.1"/>
    <property type="molecule type" value="Genomic_DNA"/>
</dbReference>
<dbReference type="InterPro" id="IPR003891">
    <property type="entry name" value="Initiation_fac_eIF4g_MI"/>
</dbReference>
<sequence length="499" mass="56087">KYVPPHLRNKGDARSEQLMRLRRQVQGQLNRLSEANIATILNEIEGFYRQYPRNDVTSTIVDLMLNSIALRSNLNDNFVIVNAALVAALYAVVGLEAGAHFVQTLVERFDRHYAELPDGNSDAAEEDGIGKECSNLIVLLTELYNFNVVTNVLLYDFVRSFIEDITERNVELLMRIIRLSGTQLRQDDPAALKDIVVALHENLAKRTQTKLSSRTKFMIETINDLKNNKVKKRSTVAVQTNAAREIVTKLKKYLSNINKTRHVSTSEPLNVSLSDIRSVKTKGKWWLVGASWVGNQVGTEDSVAVTMAHTTVQAEKTATDELLALARKQNMNTDVRRSIFVALMSSEDYVDAFERLMKLGLKEVQEREIVRVLLHCCGNEKVFNPYYALVGERVCAYKHSFKVTFQYALWDFLRELGEEEVGGLGQLDARKSSRASNGSDVPVRRSANIAKFYAWLLGGDSLSLVMLKASATAGCDSAQCIIRTLCFHANCLQMGLCRR</sequence>
<dbReference type="GO" id="GO:0003723">
    <property type="term" value="F:RNA binding"/>
    <property type="evidence" value="ECO:0007669"/>
    <property type="project" value="InterPro"/>
</dbReference>
<dbReference type="Proteomes" id="UP000271241">
    <property type="component" value="Unassembled WGS sequence"/>
</dbReference>
<dbReference type="STRING" id="78915.A0A4P9XRL8"/>
<organism evidence="5 6">
    <name type="scientific">Thamnocephalis sphaerospora</name>
    <dbReference type="NCBI Taxonomy" id="78915"/>
    <lineage>
        <taxon>Eukaryota</taxon>
        <taxon>Fungi</taxon>
        <taxon>Fungi incertae sedis</taxon>
        <taxon>Zoopagomycota</taxon>
        <taxon>Zoopagomycotina</taxon>
        <taxon>Zoopagomycetes</taxon>
        <taxon>Zoopagales</taxon>
        <taxon>Sigmoideomycetaceae</taxon>
        <taxon>Thamnocephalis</taxon>
    </lineage>
</organism>
<dbReference type="SMART" id="SM00544">
    <property type="entry name" value="MA3"/>
    <property type="match status" value="1"/>
</dbReference>
<keyword evidence="6" id="KW-1185">Reference proteome</keyword>
<dbReference type="GO" id="GO:0042274">
    <property type="term" value="P:ribosomal small subunit biogenesis"/>
    <property type="evidence" value="ECO:0007669"/>
    <property type="project" value="TreeGrafter"/>
</dbReference>
<dbReference type="InterPro" id="IPR003890">
    <property type="entry name" value="MIF4G-like_typ-3"/>
</dbReference>
<dbReference type="InterPro" id="IPR050781">
    <property type="entry name" value="CWC22_splicing_factor"/>
</dbReference>
<dbReference type="SUPFAM" id="SSF48371">
    <property type="entry name" value="ARM repeat"/>
    <property type="match status" value="1"/>
</dbReference>
<feature type="non-terminal residue" evidence="5">
    <location>
        <position position="1"/>
    </location>
</feature>
<evidence type="ECO:0000313" key="6">
    <source>
        <dbReference type="Proteomes" id="UP000271241"/>
    </source>
</evidence>
<dbReference type="PROSITE" id="PS51366">
    <property type="entry name" value="MI"/>
    <property type="match status" value="1"/>
</dbReference>
<keyword evidence="3" id="KW-0539">Nucleus</keyword>
<dbReference type="PANTHER" id="PTHR18034:SF4">
    <property type="entry name" value="NUCLEOLAR MIF4G DOMAIN-CONTAINING PROTEIN 1"/>
    <property type="match status" value="1"/>
</dbReference>
<dbReference type="PANTHER" id="PTHR18034">
    <property type="entry name" value="CELL CYCLE CONTROL PROTEIN CWF22-RELATED"/>
    <property type="match status" value="1"/>
</dbReference>
<dbReference type="Pfam" id="PF02854">
    <property type="entry name" value="MIF4G"/>
    <property type="match status" value="1"/>
</dbReference>
<dbReference type="InterPro" id="IPR016024">
    <property type="entry name" value="ARM-type_fold"/>
</dbReference>
<evidence type="ECO:0000259" key="4">
    <source>
        <dbReference type="PROSITE" id="PS51366"/>
    </source>
</evidence>
<dbReference type="Pfam" id="PF02847">
    <property type="entry name" value="MA3"/>
    <property type="match status" value="1"/>
</dbReference>
<gene>
    <name evidence="5" type="ORF">THASP1DRAFT_16307</name>
</gene>